<dbReference type="GO" id="GO:0034472">
    <property type="term" value="P:snRNA 3'-end processing"/>
    <property type="evidence" value="ECO:0007669"/>
    <property type="project" value="TreeGrafter"/>
</dbReference>
<evidence type="ECO:0000313" key="5">
    <source>
        <dbReference type="Proteomes" id="UP000838412"/>
    </source>
</evidence>
<protein>
    <submittedName>
        <fullName evidence="4">INTS6 protein</fullName>
    </submittedName>
</protein>
<feature type="compositionally biased region" description="Polar residues" evidence="2">
    <location>
        <begin position="764"/>
        <end position="786"/>
    </location>
</feature>
<dbReference type="PANTHER" id="PTHR12957:SF2">
    <property type="entry name" value="INTEGRATOR COMPLEX SUBUNIT 6"/>
    <property type="match status" value="1"/>
</dbReference>
<dbReference type="Pfam" id="PF13519">
    <property type="entry name" value="VWA_2"/>
    <property type="match status" value="1"/>
</dbReference>
<feature type="region of interest" description="Disordered" evidence="2">
    <location>
        <begin position="764"/>
        <end position="802"/>
    </location>
</feature>
<dbReference type="AlphaFoldDB" id="A0A8J9Z0Z6"/>
<sequence length="908" mass="101181">MPIILFVIDTSASMNQRTYMGTTLLDVAKGAVETFLKLRQRDPGSRADRYMLVSFEDPPAAIKAGWKENHVAFMNELKNLQATGMTTMGQALKQAFDLLNLTRLVSGIDNYGQGRNPFFLEPAMVVTITDGSNLTSSSGVQEELTLPMNSQLPGGELTKEPFRWDQRLFSLVLRIPGVACRVQEPPQGVIPMDESPISVLCEITGGRSYTVASQKTLHQCLDSLSMKVQSGVVLHFEKIGPDPDPNGNGTNHTETEGTMNGIINADLTHLKAEKDLQENNKSVLRANAASPLPTNTAWHSCHKLIYVRPNPKTGIPLGHWPIPEAFWPDSNAPTLLPRNAHPMVKFTCTNSEPMVIDNLPFDKYELEPSPLTQFILERKSPTTCWQCFVPSSGRYSDIGHPFGYLKASMSMTCVNLFIMPYNYPVLLPLLDELFKVHKLKPNAKWRTAFDNYLKSMPSYYMGPLKAALRRMGAPQLIPDHLDMCLSYSVISYLKKLKQQAKLESDRIIASVGKKPPQDSIIRVVPRSTPASPALRTDFQQVLQSITGESPLPAPIRTDSTEFPGFSIAVADWELRAQSYRNPFDIPRVGLLDQVQRMRRNLMQTSPSHIKFVDEDQLHSIPVQQMGNYQEYLKKQPQPLREVEPQPVRLHTFGNPFKLSKDMSMMVDEADVDNLLQGQQGKNKRQIDTPPGSPGPPGKRARSLSPGPYRRPQSTTNNANQKDSQKRPASAPPTVGKPAANSEVDMENSDGSVNEKVAVDAVPNTDLTNHLNGDKGNQSKNPGNNTGVYEGRNAGKKRTPSPADLQKVERENAKLKTSIFFQLRRPGRHDNAILALLEQVEGPLPLRLTLLDEVIQEAARFKRRVLIDMLQSFRKQTTRMNRPRKVHVQKRTDSSSSASSTSSTSSICR</sequence>
<dbReference type="Gene3D" id="3.40.50.410">
    <property type="entry name" value="von Willebrand factor, type A domain"/>
    <property type="match status" value="1"/>
</dbReference>
<dbReference type="InterPro" id="IPR002035">
    <property type="entry name" value="VWF_A"/>
</dbReference>
<dbReference type="InterPro" id="IPR057413">
    <property type="entry name" value="Beta-barrel_INTS6"/>
</dbReference>
<reference evidence="4" key="1">
    <citation type="submission" date="2022-01" db="EMBL/GenBank/DDBJ databases">
        <authorList>
            <person name="Braso-Vives M."/>
        </authorList>
    </citation>
    <scope>NUCLEOTIDE SEQUENCE</scope>
</reference>
<evidence type="ECO:0000256" key="1">
    <source>
        <dbReference type="ARBA" id="ARBA00038284"/>
    </source>
</evidence>
<proteinExistence type="inferred from homology"/>
<dbReference type="CDD" id="cd00198">
    <property type="entry name" value="vWFA"/>
    <property type="match status" value="1"/>
</dbReference>
<dbReference type="InterPro" id="IPR036465">
    <property type="entry name" value="vWFA_dom_sf"/>
</dbReference>
<feature type="domain" description="VWFA" evidence="3">
    <location>
        <begin position="3"/>
        <end position="131"/>
    </location>
</feature>
<evidence type="ECO:0000256" key="2">
    <source>
        <dbReference type="SAM" id="MobiDB-lite"/>
    </source>
</evidence>
<comment type="similarity">
    <text evidence="1">Belongs to the CT45 family.</text>
</comment>
<dbReference type="EMBL" id="OV696699">
    <property type="protein sequence ID" value="CAH1245517.1"/>
    <property type="molecule type" value="Genomic_DNA"/>
</dbReference>
<dbReference type="InterPro" id="IPR029307">
    <property type="entry name" value="INT_SG_DDX_CT_C"/>
</dbReference>
<dbReference type="PANTHER" id="PTHR12957">
    <property type="entry name" value="DEAD/H BOX POLYPEPTIDE 26/DICE1-RELATED"/>
    <property type="match status" value="1"/>
</dbReference>
<feature type="region of interest" description="Disordered" evidence="2">
    <location>
        <begin position="876"/>
        <end position="908"/>
    </location>
</feature>
<dbReference type="Pfam" id="PF25462">
    <property type="entry name" value="Beta-barrel_INTS6"/>
    <property type="match status" value="1"/>
</dbReference>
<dbReference type="SUPFAM" id="SSF53300">
    <property type="entry name" value="vWA-like"/>
    <property type="match status" value="1"/>
</dbReference>
<feature type="region of interest" description="Disordered" evidence="2">
    <location>
        <begin position="677"/>
        <end position="750"/>
    </location>
</feature>
<dbReference type="FunFam" id="3.40.50.410:FF:000010">
    <property type="entry name" value="Integrator complex subunit 6 like"/>
    <property type="match status" value="1"/>
</dbReference>
<dbReference type="OrthoDB" id="9449012at2759"/>
<dbReference type="Pfam" id="PF15300">
    <property type="entry name" value="INT_SG_DDX_CT_C"/>
    <property type="match status" value="1"/>
</dbReference>
<organism evidence="4 5">
    <name type="scientific">Branchiostoma lanceolatum</name>
    <name type="common">Common lancelet</name>
    <name type="synonym">Amphioxus lanceolatum</name>
    <dbReference type="NCBI Taxonomy" id="7740"/>
    <lineage>
        <taxon>Eukaryota</taxon>
        <taxon>Metazoa</taxon>
        <taxon>Chordata</taxon>
        <taxon>Cephalochordata</taxon>
        <taxon>Leptocardii</taxon>
        <taxon>Amphioxiformes</taxon>
        <taxon>Branchiostomatidae</taxon>
        <taxon>Branchiostoma</taxon>
    </lineage>
</organism>
<evidence type="ECO:0000313" key="4">
    <source>
        <dbReference type="EMBL" id="CAH1245517.1"/>
    </source>
</evidence>
<feature type="compositionally biased region" description="Polar residues" evidence="2">
    <location>
        <begin position="711"/>
        <end position="721"/>
    </location>
</feature>
<gene>
    <name evidence="4" type="primary">INTS6</name>
    <name evidence="4" type="ORF">BLAG_LOCUS7815</name>
</gene>
<keyword evidence="5" id="KW-1185">Reference proteome</keyword>
<dbReference type="GO" id="GO:0032039">
    <property type="term" value="C:integrator complex"/>
    <property type="evidence" value="ECO:0007669"/>
    <property type="project" value="TreeGrafter"/>
</dbReference>
<evidence type="ECO:0000259" key="3">
    <source>
        <dbReference type="PROSITE" id="PS50234"/>
    </source>
</evidence>
<accession>A0A8J9Z0Z6</accession>
<name>A0A8J9Z0Z6_BRALA</name>
<dbReference type="PROSITE" id="PS50234">
    <property type="entry name" value="VWFA"/>
    <property type="match status" value="1"/>
</dbReference>
<dbReference type="Proteomes" id="UP000838412">
    <property type="component" value="Chromosome 14"/>
</dbReference>
<feature type="compositionally biased region" description="Low complexity" evidence="2">
    <location>
        <begin position="893"/>
        <end position="908"/>
    </location>
</feature>
<dbReference type="InterPro" id="IPR051113">
    <property type="entry name" value="Integrator_subunit6"/>
</dbReference>